<evidence type="ECO:0000256" key="1">
    <source>
        <dbReference type="ARBA" id="ARBA00023002"/>
    </source>
</evidence>
<reference evidence="4" key="1">
    <citation type="submission" date="2023-06" db="EMBL/GenBank/DDBJ databases">
        <title>MT1 and MT2 Draft Genomes of Novel Species.</title>
        <authorList>
            <person name="Venkateswaran K."/>
        </authorList>
    </citation>
    <scope>NUCLEOTIDE SEQUENCE</scope>
    <source>
        <strain evidence="4">F6_8S_P_1B</strain>
    </source>
</reference>
<protein>
    <submittedName>
        <fullName evidence="4">Acyl-CoA dehydrogenase family protein</fullName>
    </submittedName>
</protein>
<dbReference type="PANTHER" id="PTHR43884">
    <property type="entry name" value="ACYL-COA DEHYDROGENASE"/>
    <property type="match status" value="1"/>
</dbReference>
<feature type="domain" description="Acyl-CoA dehydrogenase C-terminal" evidence="3">
    <location>
        <begin position="243"/>
        <end position="378"/>
    </location>
</feature>
<dbReference type="InterPro" id="IPR036250">
    <property type="entry name" value="AcylCo_DH-like_C"/>
</dbReference>
<dbReference type="SUPFAM" id="SSF56645">
    <property type="entry name" value="Acyl-CoA dehydrogenase NM domain-like"/>
    <property type="match status" value="1"/>
</dbReference>
<dbReference type="InterPro" id="IPR013786">
    <property type="entry name" value="AcylCoA_DH/ox_N"/>
</dbReference>
<dbReference type="InterPro" id="IPR013107">
    <property type="entry name" value="Acyl-CoA_DH_C"/>
</dbReference>
<evidence type="ECO:0000313" key="4">
    <source>
        <dbReference type="EMBL" id="MDN4616300.1"/>
    </source>
</evidence>
<accession>A0ABT8KFS4</accession>
<gene>
    <name evidence="4" type="ORF">P5G50_17770</name>
</gene>
<dbReference type="RefSeq" id="WP_301209482.1">
    <property type="nucleotide sequence ID" value="NZ_JAROCF010000001.1"/>
</dbReference>
<dbReference type="Gene3D" id="1.20.140.10">
    <property type="entry name" value="Butyryl-CoA Dehydrogenase, subunit A, domain 3"/>
    <property type="match status" value="1"/>
</dbReference>
<name>A0ABT8KFS4_9MICO</name>
<dbReference type="PIRSF" id="PIRSF016578">
    <property type="entry name" value="HsaA"/>
    <property type="match status" value="1"/>
</dbReference>
<dbReference type="Gene3D" id="1.10.540.10">
    <property type="entry name" value="Acyl-CoA dehydrogenase/oxidase, N-terminal domain"/>
    <property type="match status" value="1"/>
</dbReference>
<dbReference type="PANTHER" id="PTHR43884:SF12">
    <property type="entry name" value="ISOVALERYL-COA DEHYDROGENASE, MITOCHONDRIAL-RELATED"/>
    <property type="match status" value="1"/>
</dbReference>
<evidence type="ECO:0000259" key="3">
    <source>
        <dbReference type="Pfam" id="PF08028"/>
    </source>
</evidence>
<dbReference type="Pfam" id="PF08028">
    <property type="entry name" value="Acyl-CoA_dh_2"/>
    <property type="match status" value="1"/>
</dbReference>
<comment type="caution">
    <text evidence="4">The sequence shown here is derived from an EMBL/GenBank/DDBJ whole genome shotgun (WGS) entry which is preliminary data.</text>
</comment>
<dbReference type="InterPro" id="IPR009100">
    <property type="entry name" value="AcylCoA_DH/oxidase_NM_dom_sf"/>
</dbReference>
<dbReference type="Proteomes" id="UP001174208">
    <property type="component" value="Unassembled WGS sequence"/>
</dbReference>
<dbReference type="Pfam" id="PF02771">
    <property type="entry name" value="Acyl-CoA_dh_N"/>
    <property type="match status" value="1"/>
</dbReference>
<evidence type="ECO:0000259" key="2">
    <source>
        <dbReference type="Pfam" id="PF02771"/>
    </source>
</evidence>
<evidence type="ECO:0000313" key="5">
    <source>
        <dbReference type="Proteomes" id="UP001174208"/>
    </source>
</evidence>
<feature type="domain" description="Acyl-CoA dehydrogenase/oxidase N-terminal" evidence="2">
    <location>
        <begin position="13"/>
        <end position="96"/>
    </location>
</feature>
<sequence length="403" mass="43780">MMARSFWTGQATPEELSRWEAVADEAAETLAVDALERDRANLDPHRELQHLRDVGLVNLLDPAEFGGGGAHWETAFRAIRVLSRADASVAQVLAYHYINSGNIGFAVDPARQPELYRRTVAGRWVWGDSVNPVDPDLTLTALDDGSYRLDGTKRFSTGASVGDVVLASATVAGGPLDGRPVFVLLDHDRAGIRYHGDWDALGQRLSASGSVTFEQVAVAASDILGELSDEPFSTLITPGIQLAFGNLYLGIAQGALRKARELTLARNNSWFLSGVDRYAEDPFVLRVFGELLSKVEAVEALADAVGREFDAVVAKGAEVTAEDRGVLAQRIARLKVVSTEVSIEVTTRVFEVTGSSSAKASVGLDLWWRNVRTHTLHDPVDYKKLEVGAYYVNGDLQPISLYT</sequence>
<dbReference type="EMBL" id="JAROCF010000001">
    <property type="protein sequence ID" value="MDN4616300.1"/>
    <property type="molecule type" value="Genomic_DNA"/>
</dbReference>
<proteinExistence type="predicted"/>
<dbReference type="InterPro" id="IPR037069">
    <property type="entry name" value="AcylCoA_DH/ox_N_sf"/>
</dbReference>
<dbReference type="SUPFAM" id="SSF47203">
    <property type="entry name" value="Acyl-CoA dehydrogenase C-terminal domain-like"/>
    <property type="match status" value="1"/>
</dbReference>
<dbReference type="InterPro" id="IPR046373">
    <property type="entry name" value="Acyl-CoA_Oxase/DH_mid-dom_sf"/>
</dbReference>
<organism evidence="4 5">
    <name type="scientific">Leifsonia williamsii</name>
    <dbReference type="NCBI Taxonomy" id="3035919"/>
    <lineage>
        <taxon>Bacteria</taxon>
        <taxon>Bacillati</taxon>
        <taxon>Actinomycetota</taxon>
        <taxon>Actinomycetes</taxon>
        <taxon>Micrococcales</taxon>
        <taxon>Microbacteriaceae</taxon>
        <taxon>Leifsonia</taxon>
    </lineage>
</organism>
<dbReference type="Gene3D" id="2.40.110.10">
    <property type="entry name" value="Butyryl-CoA Dehydrogenase, subunit A, domain 2"/>
    <property type="match status" value="1"/>
</dbReference>
<keyword evidence="5" id="KW-1185">Reference proteome</keyword>
<keyword evidence="1" id="KW-0560">Oxidoreductase</keyword>